<dbReference type="KEGG" id="pchi:PC41400_10090"/>
<evidence type="ECO:0000256" key="5">
    <source>
        <dbReference type="ARBA" id="ARBA00023049"/>
    </source>
</evidence>
<name>A0A410WUE5_9BACL</name>
<keyword evidence="3" id="KW-0378">Hydrolase</keyword>
<evidence type="ECO:0000256" key="3">
    <source>
        <dbReference type="ARBA" id="ARBA00022801"/>
    </source>
</evidence>
<feature type="domain" description="JAB" evidence="7">
    <location>
        <begin position="30"/>
        <end position="131"/>
    </location>
</feature>
<keyword evidence="1" id="KW-0645">Protease</keyword>
<protein>
    <recommendedName>
        <fullName evidence="7">JAB domain-containing protein</fullName>
    </recommendedName>
</protein>
<accession>A0A410WUE5</accession>
<dbReference type="InterPro" id="IPR051929">
    <property type="entry name" value="VirAsm_ModProt"/>
</dbReference>
<dbReference type="GO" id="GO:0008270">
    <property type="term" value="F:zinc ion binding"/>
    <property type="evidence" value="ECO:0007669"/>
    <property type="project" value="TreeGrafter"/>
</dbReference>
<dbReference type="PANTHER" id="PTHR34858:SF1">
    <property type="entry name" value="CYSO-CYSTEINE PEPTIDASE"/>
    <property type="match status" value="1"/>
</dbReference>
<evidence type="ECO:0000259" key="7">
    <source>
        <dbReference type="Pfam" id="PF14464"/>
    </source>
</evidence>
<dbReference type="GO" id="GO:0008235">
    <property type="term" value="F:metalloexopeptidase activity"/>
    <property type="evidence" value="ECO:0007669"/>
    <property type="project" value="TreeGrafter"/>
</dbReference>
<evidence type="ECO:0000313" key="8">
    <source>
        <dbReference type="EMBL" id="QAV17998.1"/>
    </source>
</evidence>
<keyword evidence="5" id="KW-0482">Metalloprotease</keyword>
<dbReference type="Proteomes" id="UP000288943">
    <property type="component" value="Chromosome"/>
</dbReference>
<proteinExistence type="predicted"/>
<reference evidence="8 9" key="1">
    <citation type="submission" date="2018-01" db="EMBL/GenBank/DDBJ databases">
        <title>The whole genome sequencing and assembly of Paenibacillus chitinolyticus KCCM 41400 strain.</title>
        <authorList>
            <person name="Kim J.-Y."/>
            <person name="Park M.-K."/>
            <person name="Lee Y.-J."/>
            <person name="Yi H."/>
            <person name="Bahn Y.-S."/>
            <person name="Kim J.F."/>
            <person name="Lee D.-W."/>
        </authorList>
    </citation>
    <scope>NUCLEOTIDE SEQUENCE [LARGE SCALE GENOMIC DNA]</scope>
    <source>
        <strain evidence="8 9">KCCM 41400</strain>
    </source>
</reference>
<dbReference type="PANTHER" id="PTHR34858">
    <property type="entry name" value="CYSO-CYSTEINE PEPTIDASE"/>
    <property type="match status" value="1"/>
</dbReference>
<dbReference type="Pfam" id="PF14464">
    <property type="entry name" value="Prok-JAB"/>
    <property type="match status" value="1"/>
</dbReference>
<keyword evidence="4" id="KW-0862">Zinc</keyword>
<dbReference type="GO" id="GO:0006508">
    <property type="term" value="P:proteolysis"/>
    <property type="evidence" value="ECO:0007669"/>
    <property type="project" value="UniProtKB-KW"/>
</dbReference>
<dbReference type="EMBL" id="CP026520">
    <property type="protein sequence ID" value="QAV17998.1"/>
    <property type="molecule type" value="Genomic_DNA"/>
</dbReference>
<keyword evidence="2" id="KW-0479">Metal-binding</keyword>
<dbReference type="OrthoDB" id="9802958at2"/>
<evidence type="ECO:0000256" key="2">
    <source>
        <dbReference type="ARBA" id="ARBA00022723"/>
    </source>
</evidence>
<dbReference type="Gene3D" id="3.40.140.10">
    <property type="entry name" value="Cytidine Deaminase, domain 2"/>
    <property type="match status" value="1"/>
</dbReference>
<dbReference type="AlphaFoldDB" id="A0A410WUE5"/>
<evidence type="ECO:0000256" key="6">
    <source>
        <dbReference type="SAM" id="MobiDB-lite"/>
    </source>
</evidence>
<feature type="region of interest" description="Disordered" evidence="6">
    <location>
        <begin position="167"/>
        <end position="207"/>
    </location>
</feature>
<gene>
    <name evidence="8" type="ORF">PC41400_10090</name>
</gene>
<evidence type="ECO:0000256" key="1">
    <source>
        <dbReference type="ARBA" id="ARBA00022670"/>
    </source>
</evidence>
<dbReference type="SUPFAM" id="SSF102712">
    <property type="entry name" value="JAB1/MPN domain"/>
    <property type="match status" value="1"/>
</dbReference>
<evidence type="ECO:0000256" key="4">
    <source>
        <dbReference type="ARBA" id="ARBA00022833"/>
    </source>
</evidence>
<dbReference type="InterPro" id="IPR028090">
    <property type="entry name" value="JAB_dom_prok"/>
</dbReference>
<dbReference type="RefSeq" id="WP_084706620.1">
    <property type="nucleotide sequence ID" value="NZ_CP167173.1"/>
</dbReference>
<evidence type="ECO:0000313" key="9">
    <source>
        <dbReference type="Proteomes" id="UP000288943"/>
    </source>
</evidence>
<organism evidence="8 9">
    <name type="scientific">Paenibacillus chitinolyticus</name>
    <dbReference type="NCBI Taxonomy" id="79263"/>
    <lineage>
        <taxon>Bacteria</taxon>
        <taxon>Bacillati</taxon>
        <taxon>Bacillota</taxon>
        <taxon>Bacilli</taxon>
        <taxon>Bacillales</taxon>
        <taxon>Paenibacillaceae</taxon>
        <taxon>Paenibacillus</taxon>
    </lineage>
</organism>
<sequence>MINAKRLTEIKVSLSLYTEWLARFSSFPDEETCGFVYGRIRNETAYVSSFVWVPNVSACPARSFRISPSDIMRHLGGGQARNDRPARSSLAAPVLLGLFHSHPRTAASPSSEDISALRLWPELPSFWIVSLERCVPETEVYAWAEPQDSPAALGPSESADSADKIVTTEDTGQPGSVGPSTTDTLTDRTSLRAVSAPSSNRPNQAKSLSKLRKIPLCIEAL</sequence>
<feature type="compositionally biased region" description="Polar residues" evidence="6">
    <location>
        <begin position="196"/>
        <end position="207"/>
    </location>
</feature>